<dbReference type="InterPro" id="IPR005171">
    <property type="entry name" value="Cyt_c_oxidase_su4_prok"/>
</dbReference>
<evidence type="ECO:0000256" key="6">
    <source>
        <dbReference type="SAM" id="Phobius"/>
    </source>
</evidence>
<feature type="transmembrane region" description="Helical" evidence="6">
    <location>
        <begin position="12"/>
        <end position="28"/>
    </location>
</feature>
<comment type="subcellular location">
    <subcellularLocation>
        <location evidence="1">Cell membrane</location>
        <topology evidence="1">Multi-pass membrane protein</topology>
    </subcellularLocation>
</comment>
<evidence type="ECO:0000256" key="3">
    <source>
        <dbReference type="ARBA" id="ARBA00022692"/>
    </source>
</evidence>
<dbReference type="AlphaFoldDB" id="A0A2S0VN20"/>
<evidence type="ECO:0000256" key="4">
    <source>
        <dbReference type="ARBA" id="ARBA00022989"/>
    </source>
</evidence>
<evidence type="ECO:0000313" key="8">
    <source>
        <dbReference type="Proteomes" id="UP000244441"/>
    </source>
</evidence>
<organism evidence="7 8">
    <name type="scientific">Saccharobesus litoralis</name>
    <dbReference type="NCBI Taxonomy" id="2172099"/>
    <lineage>
        <taxon>Bacteria</taxon>
        <taxon>Pseudomonadati</taxon>
        <taxon>Pseudomonadota</taxon>
        <taxon>Gammaproteobacteria</taxon>
        <taxon>Alteromonadales</taxon>
        <taxon>Alteromonadaceae</taxon>
        <taxon>Saccharobesus</taxon>
    </lineage>
</organism>
<proteinExistence type="predicted"/>
<evidence type="ECO:0000313" key="7">
    <source>
        <dbReference type="EMBL" id="AWB65614.1"/>
    </source>
</evidence>
<protein>
    <submittedName>
        <fullName evidence="7">Uncharacterized protein</fullName>
    </submittedName>
</protein>
<keyword evidence="5 6" id="KW-0472">Membrane</keyword>
<keyword evidence="8" id="KW-1185">Reference proteome</keyword>
<evidence type="ECO:0000256" key="2">
    <source>
        <dbReference type="ARBA" id="ARBA00022475"/>
    </source>
</evidence>
<dbReference type="RefSeq" id="WP_108601689.1">
    <property type="nucleotide sequence ID" value="NZ_CP026604.1"/>
</dbReference>
<feature type="transmembrane region" description="Helical" evidence="6">
    <location>
        <begin position="64"/>
        <end position="86"/>
    </location>
</feature>
<sequence>MLLRLKACKLEFVWLVLIGLTLFSVLFAENNQTKLSICLVMIAVSLKGQLVIDRLMGLNNARPTIRGLMLAYFVVVPVLITLTSLFPEFLASVIQI</sequence>
<reference evidence="7 8" key="1">
    <citation type="submission" date="2018-01" db="EMBL/GenBank/DDBJ databases">
        <title>Genome sequence of a Cantenovulum-like bacteria.</title>
        <authorList>
            <person name="Tan W.R."/>
            <person name="Lau N.-S."/>
            <person name="Go F."/>
            <person name="Amirul A.-A.A."/>
        </authorList>
    </citation>
    <scope>NUCLEOTIDE SEQUENCE [LARGE SCALE GENOMIC DNA]</scope>
    <source>
        <strain evidence="7 8">CCB-QB4</strain>
    </source>
</reference>
<evidence type="ECO:0000256" key="1">
    <source>
        <dbReference type="ARBA" id="ARBA00004651"/>
    </source>
</evidence>
<dbReference type="Proteomes" id="UP000244441">
    <property type="component" value="Chromosome"/>
</dbReference>
<dbReference type="OrthoDB" id="6227821at2"/>
<dbReference type="Pfam" id="PF03626">
    <property type="entry name" value="COX4_pro"/>
    <property type="match status" value="1"/>
</dbReference>
<accession>A0A2S0VN20</accession>
<dbReference type="KEGG" id="cate:C2869_03805"/>
<dbReference type="EMBL" id="CP026604">
    <property type="protein sequence ID" value="AWB65614.1"/>
    <property type="molecule type" value="Genomic_DNA"/>
</dbReference>
<keyword evidence="3 6" id="KW-0812">Transmembrane</keyword>
<dbReference type="GO" id="GO:0005886">
    <property type="term" value="C:plasma membrane"/>
    <property type="evidence" value="ECO:0007669"/>
    <property type="project" value="UniProtKB-SubCell"/>
</dbReference>
<gene>
    <name evidence="7" type="ORF">C2869_03805</name>
</gene>
<feature type="transmembrane region" description="Helical" evidence="6">
    <location>
        <begin position="34"/>
        <end position="52"/>
    </location>
</feature>
<name>A0A2S0VN20_9ALTE</name>
<keyword evidence="2" id="KW-1003">Cell membrane</keyword>
<keyword evidence="4 6" id="KW-1133">Transmembrane helix</keyword>
<evidence type="ECO:0000256" key="5">
    <source>
        <dbReference type="ARBA" id="ARBA00023136"/>
    </source>
</evidence>